<dbReference type="KEGG" id="aym:YM304_00090"/>
<dbReference type="RefSeq" id="WP_015439571.1">
    <property type="nucleotide sequence ID" value="NC_020520.1"/>
</dbReference>
<protein>
    <submittedName>
        <fullName evidence="1">Uncharacterized protein</fullName>
    </submittedName>
</protein>
<proteinExistence type="predicted"/>
<reference evidence="1 2" key="1">
    <citation type="journal article" date="2013" name="Int. J. Syst. Evol. Microbiol.">
        <title>Ilumatobacter nonamiense sp. nov. and Ilumatobacter coccineum sp. nov., isolated from seashore sand.</title>
        <authorList>
            <person name="Matsumoto A."/>
            <person name="Kasai H."/>
            <person name="Matsuo Y."/>
            <person name="Shizuri Y."/>
            <person name="Ichikawa N."/>
            <person name="Fujita N."/>
            <person name="Omura S."/>
            <person name="Takahashi Y."/>
        </authorList>
    </citation>
    <scope>NUCLEOTIDE SEQUENCE [LARGE SCALE GENOMIC DNA]</scope>
    <source>
        <strain evidence="2">NBRC 103263 / KCTC 29153 / YM16-304</strain>
    </source>
</reference>
<keyword evidence="2" id="KW-1185">Reference proteome</keyword>
<name>A0A6C7DZT1_ILUCY</name>
<organism evidence="1 2">
    <name type="scientific">Ilumatobacter coccineus (strain NBRC 103263 / KCTC 29153 / YM16-304)</name>
    <dbReference type="NCBI Taxonomy" id="1313172"/>
    <lineage>
        <taxon>Bacteria</taxon>
        <taxon>Bacillati</taxon>
        <taxon>Actinomycetota</taxon>
        <taxon>Acidimicrobiia</taxon>
        <taxon>Acidimicrobiales</taxon>
        <taxon>Ilumatobacteraceae</taxon>
        <taxon>Ilumatobacter</taxon>
    </lineage>
</organism>
<evidence type="ECO:0000313" key="1">
    <source>
        <dbReference type="EMBL" id="BAN00323.1"/>
    </source>
</evidence>
<evidence type="ECO:0000313" key="2">
    <source>
        <dbReference type="Proteomes" id="UP000011863"/>
    </source>
</evidence>
<dbReference type="AlphaFoldDB" id="A0A6C7DZT1"/>
<dbReference type="EMBL" id="AP012057">
    <property type="protein sequence ID" value="BAN00323.1"/>
    <property type="molecule type" value="Genomic_DNA"/>
</dbReference>
<dbReference type="Proteomes" id="UP000011863">
    <property type="component" value="Chromosome"/>
</dbReference>
<sequence length="209" mass="22583">MAGRAVVVEIIVEIAVVVELIVVEVGLSVLGFGVVVIVEIGLIVGEISGVDVVVVELIVGVIEVVGAEFGLVQVIVVDIIVVEVDIELLGVVRVGQVVIDIIVEIVVGEFCFGLVGVVIDVVAGFVVGIGGVVDVEFDIGGFERIVHRVVEVLVREEFIERVVGISGRQIVLGFAHCRQSRCLPGRRAGTSARRFRCRIRVRCWRERWP</sequence>
<gene>
    <name evidence="1" type="ORF">YM304_00090</name>
</gene>
<accession>A0A6C7DZT1</accession>